<evidence type="ECO:0000256" key="1">
    <source>
        <dbReference type="SAM" id="MobiDB-lite"/>
    </source>
</evidence>
<feature type="compositionally biased region" description="Basic residues" evidence="1">
    <location>
        <begin position="331"/>
        <end position="347"/>
    </location>
</feature>
<proteinExistence type="predicted"/>
<feature type="compositionally biased region" description="Basic and acidic residues" evidence="1">
    <location>
        <begin position="383"/>
        <end position="404"/>
    </location>
</feature>
<feature type="compositionally biased region" description="Polar residues" evidence="1">
    <location>
        <begin position="312"/>
        <end position="326"/>
    </location>
</feature>
<gene>
    <name evidence="2" type="primary">Hypp245</name>
    <name evidence="2" type="ORF">BLAG_LOCUS876</name>
</gene>
<feature type="region of interest" description="Disordered" evidence="1">
    <location>
        <begin position="133"/>
        <end position="208"/>
    </location>
</feature>
<organism evidence="2 3">
    <name type="scientific">Branchiostoma lanceolatum</name>
    <name type="common">Common lancelet</name>
    <name type="synonym">Amphioxus lanceolatum</name>
    <dbReference type="NCBI Taxonomy" id="7740"/>
    <lineage>
        <taxon>Eukaryota</taxon>
        <taxon>Metazoa</taxon>
        <taxon>Chordata</taxon>
        <taxon>Cephalochordata</taxon>
        <taxon>Leptocardii</taxon>
        <taxon>Amphioxiformes</taxon>
        <taxon>Branchiostomatidae</taxon>
        <taxon>Branchiostoma</taxon>
    </lineage>
</organism>
<feature type="compositionally biased region" description="Polar residues" evidence="1">
    <location>
        <begin position="231"/>
        <end position="260"/>
    </location>
</feature>
<dbReference type="EMBL" id="OV696686">
    <property type="protein sequence ID" value="CAH1229645.1"/>
    <property type="molecule type" value="Genomic_DNA"/>
</dbReference>
<evidence type="ECO:0000313" key="2">
    <source>
        <dbReference type="EMBL" id="CAH1229645.1"/>
    </source>
</evidence>
<name>A0A8J9YNZ3_BRALA</name>
<feature type="compositionally biased region" description="Low complexity" evidence="1">
    <location>
        <begin position="280"/>
        <end position="295"/>
    </location>
</feature>
<accession>A0A8J9YNZ3</accession>
<feature type="compositionally biased region" description="Low complexity" evidence="1">
    <location>
        <begin position="348"/>
        <end position="365"/>
    </location>
</feature>
<feature type="region of interest" description="Disordered" evidence="1">
    <location>
        <begin position="1"/>
        <end position="42"/>
    </location>
</feature>
<dbReference type="Proteomes" id="UP000838412">
    <property type="component" value="Chromosome 1"/>
</dbReference>
<dbReference type="OrthoDB" id="10498556at2759"/>
<feature type="compositionally biased region" description="Low complexity" evidence="1">
    <location>
        <begin position="181"/>
        <end position="202"/>
    </location>
</feature>
<feature type="region of interest" description="Disordered" evidence="1">
    <location>
        <begin position="223"/>
        <end position="404"/>
    </location>
</feature>
<sequence length="666" mass="71455">MAGRESGPGKDAGSEGTRGSQETFPRPSLDPTAAGVREVEPSEIYEEESGVVCAAGSATVASHVDIPFSSMIAHRPTSTQIEQRVSTQTTEFPPGQSVMPTPDWQREAQLLQQGHTRVPPPLPTLHLPLPSEISFEHGFPEPESPSSGHFSVSPSEQSLLSPTPFGRQSPRIRGLPPRLRSSSISGTSTFSSGRESLGSLDLPSPPSFVFRSPLSPVRAYVGTLPHHRLPSPSTRGLSSISEVESSATQPSSAGLQTPAWSPSWPYALSSPPSAADSGRLPSWSSEEASPLPSSPYQLRRPRTPRSPYAAGTSHSRAVGSTLQGRASTAGRKVRGVRSRRQYQRRRGSVSSELSSTESLVSRVSGAPLSPSMGGCLGVKRREKLSSKRRPDPEPTESDRPERRSVYMIEHDGVDPSLLRELFERGEREESPSPTLRNFVIKVISGCLRDEQDVPSYVSPIEIKKEIPDIISEVVEAEASASQPTTMPETVREAVPTVTGSSVEPLPSTTPAETVPQEAVLVREGEGPEVTVAPQLPASGGGTQPYMYLIAPGGPNFTVTIDDIVQAEKCGCDRCDPGSSAGERGAEVGTVEASRSWQVVPPDAIEECTIVLPMQQDIQGKTRYYLIPMSYKQTGHARDCHEFLTAVVNHPSAGQGTRALVSSFWVS</sequence>
<reference evidence="2" key="1">
    <citation type="submission" date="2022-01" db="EMBL/GenBank/DDBJ databases">
        <authorList>
            <person name="Braso-Vives M."/>
        </authorList>
    </citation>
    <scope>NUCLEOTIDE SEQUENCE</scope>
</reference>
<feature type="compositionally biased region" description="Low complexity" evidence="1">
    <location>
        <begin position="144"/>
        <end position="155"/>
    </location>
</feature>
<evidence type="ECO:0000313" key="3">
    <source>
        <dbReference type="Proteomes" id="UP000838412"/>
    </source>
</evidence>
<keyword evidence="3" id="KW-1185">Reference proteome</keyword>
<feature type="compositionally biased region" description="Polar residues" evidence="1">
    <location>
        <begin position="76"/>
        <end position="91"/>
    </location>
</feature>
<protein>
    <submittedName>
        <fullName evidence="2">Hypp245 protein</fullName>
    </submittedName>
</protein>
<feature type="region of interest" description="Disordered" evidence="1">
    <location>
        <begin position="75"/>
        <end position="99"/>
    </location>
</feature>
<dbReference type="AlphaFoldDB" id="A0A8J9YNZ3"/>